<dbReference type="InterPro" id="IPR002777">
    <property type="entry name" value="PFD_beta-like"/>
</dbReference>
<dbReference type="EMBL" id="CAJVPV010054131">
    <property type="protein sequence ID" value="CAG8782815.1"/>
    <property type="molecule type" value="Genomic_DNA"/>
</dbReference>
<name>A0A9N9P2S9_9GLOM</name>
<evidence type="ECO:0000313" key="3">
    <source>
        <dbReference type="EMBL" id="CAG8782815.1"/>
    </source>
</evidence>
<gene>
    <name evidence="3" type="ORF">AMORRO_LOCUS17471</name>
</gene>
<evidence type="ECO:0000256" key="1">
    <source>
        <dbReference type="ARBA" id="ARBA00008045"/>
    </source>
</evidence>
<dbReference type="SUPFAM" id="SSF46579">
    <property type="entry name" value="Prefoldin"/>
    <property type="match status" value="1"/>
</dbReference>
<dbReference type="GO" id="GO:0051082">
    <property type="term" value="F:unfolded protein binding"/>
    <property type="evidence" value="ECO:0007669"/>
    <property type="project" value="InterPro"/>
</dbReference>
<dbReference type="GO" id="GO:0005737">
    <property type="term" value="C:cytoplasm"/>
    <property type="evidence" value="ECO:0007669"/>
    <property type="project" value="TreeGrafter"/>
</dbReference>
<evidence type="ECO:0000313" key="4">
    <source>
        <dbReference type="Proteomes" id="UP000789342"/>
    </source>
</evidence>
<keyword evidence="4" id="KW-1185">Reference proteome</keyword>
<dbReference type="Proteomes" id="UP000789342">
    <property type="component" value="Unassembled WGS sequence"/>
</dbReference>
<dbReference type="PANTHER" id="PTHR20903:SF0">
    <property type="entry name" value="PREFOLDIN SUBUNIT 1"/>
    <property type="match status" value="1"/>
</dbReference>
<sequence length="109" mass="12619">MSLPDDTLRKVLFELQNRLVDNKRQLTTVTSQIQSKEREKRMAELTKKELSTLELNTRTYKSVGKAFIRTDLSVLTAEIDTRISQAEAELAALDKSKKYYERNVNESTH</sequence>
<dbReference type="GO" id="GO:0044183">
    <property type="term" value="F:protein folding chaperone"/>
    <property type="evidence" value="ECO:0007669"/>
    <property type="project" value="TreeGrafter"/>
</dbReference>
<feature type="non-terminal residue" evidence="3">
    <location>
        <position position="109"/>
    </location>
</feature>
<comment type="caution">
    <text evidence="3">The sequence shown here is derived from an EMBL/GenBank/DDBJ whole genome shotgun (WGS) entry which is preliminary data.</text>
</comment>
<proteinExistence type="inferred from homology"/>
<accession>A0A9N9P2S9</accession>
<reference evidence="3" key="1">
    <citation type="submission" date="2021-06" db="EMBL/GenBank/DDBJ databases">
        <authorList>
            <person name="Kallberg Y."/>
            <person name="Tangrot J."/>
            <person name="Rosling A."/>
        </authorList>
    </citation>
    <scope>NUCLEOTIDE SEQUENCE</scope>
    <source>
        <strain evidence="3">CL551</strain>
    </source>
</reference>
<dbReference type="Gene3D" id="1.10.287.370">
    <property type="match status" value="1"/>
</dbReference>
<organism evidence="3 4">
    <name type="scientific">Acaulospora morrowiae</name>
    <dbReference type="NCBI Taxonomy" id="94023"/>
    <lineage>
        <taxon>Eukaryota</taxon>
        <taxon>Fungi</taxon>
        <taxon>Fungi incertae sedis</taxon>
        <taxon>Mucoromycota</taxon>
        <taxon>Glomeromycotina</taxon>
        <taxon>Glomeromycetes</taxon>
        <taxon>Diversisporales</taxon>
        <taxon>Acaulosporaceae</taxon>
        <taxon>Acaulospora</taxon>
    </lineage>
</organism>
<dbReference type="AlphaFoldDB" id="A0A9N9P2S9"/>
<keyword evidence="2" id="KW-0143">Chaperone</keyword>
<protein>
    <submittedName>
        <fullName evidence="3">9943_t:CDS:1</fullName>
    </submittedName>
</protein>
<comment type="similarity">
    <text evidence="1">Belongs to the prefoldin subunit beta family.</text>
</comment>
<dbReference type="Pfam" id="PF01920">
    <property type="entry name" value="Prefoldin_2"/>
    <property type="match status" value="1"/>
</dbReference>
<dbReference type="PANTHER" id="PTHR20903">
    <property type="entry name" value="PREFOLDIN SUBUNIT 1-RELATED"/>
    <property type="match status" value="1"/>
</dbReference>
<dbReference type="GO" id="GO:0016272">
    <property type="term" value="C:prefoldin complex"/>
    <property type="evidence" value="ECO:0007669"/>
    <property type="project" value="InterPro"/>
</dbReference>
<dbReference type="OrthoDB" id="2015447at2759"/>
<dbReference type="InterPro" id="IPR009053">
    <property type="entry name" value="Prefoldin"/>
</dbReference>
<evidence type="ECO:0000256" key="2">
    <source>
        <dbReference type="ARBA" id="ARBA00023186"/>
    </source>
</evidence>